<evidence type="ECO:0000313" key="3">
    <source>
        <dbReference type="Proteomes" id="UP000177932"/>
    </source>
</evidence>
<gene>
    <name evidence="2" type="ORF">A2827_03785</name>
</gene>
<organism evidence="2 3">
    <name type="scientific">Candidatus Spechtbacteria bacterium RIFCSPHIGHO2_01_FULL_43_30</name>
    <dbReference type="NCBI Taxonomy" id="1802158"/>
    <lineage>
        <taxon>Bacteria</taxon>
        <taxon>Candidatus Spechtiibacteriota</taxon>
    </lineage>
</organism>
<dbReference type="Proteomes" id="UP000177932">
    <property type="component" value="Unassembled WGS sequence"/>
</dbReference>
<keyword evidence="1" id="KW-1133">Transmembrane helix</keyword>
<name>A0A1G2H7J8_9BACT</name>
<keyword evidence="1" id="KW-0812">Transmembrane</keyword>
<accession>A0A1G2H7J8</accession>
<dbReference type="EMBL" id="MHOD01000010">
    <property type="protein sequence ID" value="OGZ58329.1"/>
    <property type="molecule type" value="Genomic_DNA"/>
</dbReference>
<dbReference type="AlphaFoldDB" id="A0A1G2H7J8"/>
<protein>
    <submittedName>
        <fullName evidence="2">Uncharacterized protein</fullName>
    </submittedName>
</protein>
<evidence type="ECO:0000313" key="2">
    <source>
        <dbReference type="EMBL" id="OGZ58329.1"/>
    </source>
</evidence>
<proteinExistence type="predicted"/>
<reference evidence="2 3" key="1">
    <citation type="journal article" date="2016" name="Nat. Commun.">
        <title>Thousands of microbial genomes shed light on interconnected biogeochemical processes in an aquifer system.</title>
        <authorList>
            <person name="Anantharaman K."/>
            <person name="Brown C.T."/>
            <person name="Hug L.A."/>
            <person name="Sharon I."/>
            <person name="Castelle C.J."/>
            <person name="Probst A.J."/>
            <person name="Thomas B.C."/>
            <person name="Singh A."/>
            <person name="Wilkins M.J."/>
            <person name="Karaoz U."/>
            <person name="Brodie E.L."/>
            <person name="Williams K.H."/>
            <person name="Hubbard S.S."/>
            <person name="Banfield J.F."/>
        </authorList>
    </citation>
    <scope>NUCLEOTIDE SEQUENCE [LARGE SCALE GENOMIC DNA]</scope>
</reference>
<sequence>MSKSGKCRLFGENYMKIFLFCFYKIWFEPMFLAGFFAVLIRAALPLFGFSRGDFLAAAGGEEVFPYLSALRAAESVGQKSESLIVVELYNSARTFFE</sequence>
<feature type="transmembrane region" description="Helical" evidence="1">
    <location>
        <begin position="21"/>
        <end position="44"/>
    </location>
</feature>
<comment type="caution">
    <text evidence="2">The sequence shown here is derived from an EMBL/GenBank/DDBJ whole genome shotgun (WGS) entry which is preliminary data.</text>
</comment>
<evidence type="ECO:0000256" key="1">
    <source>
        <dbReference type="SAM" id="Phobius"/>
    </source>
</evidence>
<keyword evidence="1" id="KW-0472">Membrane</keyword>